<name>A0A9P6L732_9AGAM</name>
<feature type="domain" description="C3H1-type" evidence="7">
    <location>
        <begin position="160"/>
        <end position="192"/>
    </location>
</feature>
<keyword evidence="4 5" id="KW-0862">Zinc</keyword>
<evidence type="ECO:0000256" key="3">
    <source>
        <dbReference type="ARBA" id="ARBA00022771"/>
    </source>
</evidence>
<sequence length="249" mass="28886">MERPSTSKPRGICKYYETPRGCFAGKDCKFLHGQDEKLTPYDKNKTCRYYRAGYCKRGDRCWFLHVDGSEGPSLPGSDAECIICYDRPVTYGLMDGCSHVLCVQCIRQWRHPNNRTDDAETTNISCPYCRVPSFFVTPSSQFYPKDHPRRAEIVAQYKASMARVPCRHFQNSPPNRRHCPFGRKCFYQHLNADGTPYIFPENSNVSDIFLVSPLRRTDKTDSFANCWHIRRYSRVNGYGRGTWTICLRV</sequence>
<dbReference type="InterPro" id="IPR018957">
    <property type="entry name" value="Znf_C3HC4_RING-type"/>
</dbReference>
<keyword evidence="3 5" id="KW-0863">Zinc-finger</keyword>
<dbReference type="PANTHER" id="PTHR11224">
    <property type="entry name" value="MAKORIN-RELATED"/>
    <property type="match status" value="1"/>
</dbReference>
<dbReference type="PROSITE" id="PS00518">
    <property type="entry name" value="ZF_RING_1"/>
    <property type="match status" value="1"/>
</dbReference>
<evidence type="ECO:0000256" key="4">
    <source>
        <dbReference type="ARBA" id="ARBA00022833"/>
    </source>
</evidence>
<dbReference type="InterPro" id="IPR017907">
    <property type="entry name" value="Znf_RING_CS"/>
</dbReference>
<dbReference type="PROSITE" id="PS50089">
    <property type="entry name" value="ZF_RING_2"/>
    <property type="match status" value="1"/>
</dbReference>
<evidence type="ECO:0000259" key="7">
    <source>
        <dbReference type="PROSITE" id="PS50103"/>
    </source>
</evidence>
<dbReference type="GO" id="GO:0000209">
    <property type="term" value="P:protein polyubiquitination"/>
    <property type="evidence" value="ECO:0007669"/>
    <property type="project" value="InterPro"/>
</dbReference>
<proteinExistence type="predicted"/>
<dbReference type="InterPro" id="IPR013083">
    <property type="entry name" value="Znf_RING/FYVE/PHD"/>
</dbReference>
<dbReference type="EMBL" id="WIUZ02000007">
    <property type="protein sequence ID" value="KAF9785159.1"/>
    <property type="molecule type" value="Genomic_DNA"/>
</dbReference>
<evidence type="ECO:0000256" key="5">
    <source>
        <dbReference type="PROSITE-ProRule" id="PRU00723"/>
    </source>
</evidence>
<dbReference type="PROSITE" id="PS50103">
    <property type="entry name" value="ZF_C3H1"/>
    <property type="match status" value="3"/>
</dbReference>
<dbReference type="SUPFAM" id="SSF57850">
    <property type="entry name" value="RING/U-box"/>
    <property type="match status" value="1"/>
</dbReference>
<dbReference type="SUPFAM" id="SSF90229">
    <property type="entry name" value="CCCH zinc finger"/>
    <property type="match status" value="2"/>
</dbReference>
<feature type="domain" description="RING-type" evidence="6">
    <location>
        <begin position="81"/>
        <end position="130"/>
    </location>
</feature>
<dbReference type="SMART" id="SM00184">
    <property type="entry name" value="RING"/>
    <property type="match status" value="1"/>
</dbReference>
<dbReference type="GO" id="GO:0008270">
    <property type="term" value="F:zinc ion binding"/>
    <property type="evidence" value="ECO:0007669"/>
    <property type="project" value="UniProtKB-KW"/>
</dbReference>
<dbReference type="Gene3D" id="3.30.40.10">
    <property type="entry name" value="Zinc/RING finger domain, C3HC4 (zinc finger)"/>
    <property type="match status" value="1"/>
</dbReference>
<dbReference type="InterPro" id="IPR045072">
    <property type="entry name" value="MKRN-like"/>
</dbReference>
<dbReference type="InterPro" id="IPR000571">
    <property type="entry name" value="Znf_CCCH"/>
</dbReference>
<feature type="zinc finger region" description="C3H1-type" evidence="5">
    <location>
        <begin position="41"/>
        <end position="68"/>
    </location>
</feature>
<evidence type="ECO:0000256" key="1">
    <source>
        <dbReference type="ARBA" id="ARBA00022679"/>
    </source>
</evidence>
<feature type="domain" description="C3H1-type" evidence="7">
    <location>
        <begin position="7"/>
        <end position="35"/>
    </location>
</feature>
<organism evidence="8 9">
    <name type="scientific">Thelephora terrestris</name>
    <dbReference type="NCBI Taxonomy" id="56493"/>
    <lineage>
        <taxon>Eukaryota</taxon>
        <taxon>Fungi</taxon>
        <taxon>Dikarya</taxon>
        <taxon>Basidiomycota</taxon>
        <taxon>Agaricomycotina</taxon>
        <taxon>Agaricomycetes</taxon>
        <taxon>Thelephorales</taxon>
        <taxon>Thelephoraceae</taxon>
        <taxon>Thelephora</taxon>
    </lineage>
</organism>
<dbReference type="Pfam" id="PF00642">
    <property type="entry name" value="zf-CCCH"/>
    <property type="match status" value="1"/>
</dbReference>
<dbReference type="Gene3D" id="4.10.1000.10">
    <property type="entry name" value="Zinc finger, CCCH-type"/>
    <property type="match status" value="1"/>
</dbReference>
<accession>A0A9P6L732</accession>
<reference evidence="8" key="1">
    <citation type="journal article" date="2020" name="Nat. Commun.">
        <title>Large-scale genome sequencing of mycorrhizal fungi provides insights into the early evolution of symbiotic traits.</title>
        <authorList>
            <person name="Miyauchi S."/>
            <person name="Kiss E."/>
            <person name="Kuo A."/>
            <person name="Drula E."/>
            <person name="Kohler A."/>
            <person name="Sanchez-Garcia M."/>
            <person name="Morin E."/>
            <person name="Andreopoulos B."/>
            <person name="Barry K.W."/>
            <person name="Bonito G."/>
            <person name="Buee M."/>
            <person name="Carver A."/>
            <person name="Chen C."/>
            <person name="Cichocki N."/>
            <person name="Clum A."/>
            <person name="Culley D."/>
            <person name="Crous P.W."/>
            <person name="Fauchery L."/>
            <person name="Girlanda M."/>
            <person name="Hayes R.D."/>
            <person name="Keri Z."/>
            <person name="LaButti K."/>
            <person name="Lipzen A."/>
            <person name="Lombard V."/>
            <person name="Magnuson J."/>
            <person name="Maillard F."/>
            <person name="Murat C."/>
            <person name="Nolan M."/>
            <person name="Ohm R.A."/>
            <person name="Pangilinan J."/>
            <person name="Pereira M.F."/>
            <person name="Perotto S."/>
            <person name="Peter M."/>
            <person name="Pfister S."/>
            <person name="Riley R."/>
            <person name="Sitrit Y."/>
            <person name="Stielow J.B."/>
            <person name="Szollosi G."/>
            <person name="Zifcakova L."/>
            <person name="Stursova M."/>
            <person name="Spatafora J.W."/>
            <person name="Tedersoo L."/>
            <person name="Vaario L.M."/>
            <person name="Yamada A."/>
            <person name="Yan M."/>
            <person name="Wang P."/>
            <person name="Xu J."/>
            <person name="Bruns T."/>
            <person name="Baldrian P."/>
            <person name="Vilgalys R."/>
            <person name="Dunand C."/>
            <person name="Henrissat B."/>
            <person name="Grigoriev I.V."/>
            <person name="Hibbett D."/>
            <person name="Nagy L.G."/>
            <person name="Martin F.M."/>
        </authorList>
    </citation>
    <scope>NUCLEOTIDE SEQUENCE</scope>
    <source>
        <strain evidence="8">UH-Tt-Lm1</strain>
    </source>
</reference>
<feature type="domain" description="C3H1-type" evidence="7">
    <location>
        <begin position="41"/>
        <end position="68"/>
    </location>
</feature>
<dbReference type="InterPro" id="IPR001841">
    <property type="entry name" value="Znf_RING"/>
</dbReference>
<dbReference type="Pfam" id="PF00097">
    <property type="entry name" value="zf-C3HC4"/>
    <property type="match status" value="1"/>
</dbReference>
<comment type="caution">
    <text evidence="8">The sequence shown here is derived from an EMBL/GenBank/DDBJ whole genome shotgun (WGS) entry which is preliminary data.</text>
</comment>
<feature type="zinc finger region" description="C3H1-type" evidence="5">
    <location>
        <begin position="160"/>
        <end position="192"/>
    </location>
</feature>
<dbReference type="AlphaFoldDB" id="A0A9P6L732"/>
<protein>
    <recommendedName>
        <fullName evidence="10">RING-type E3 ubiquitin transferase</fullName>
    </recommendedName>
</protein>
<evidence type="ECO:0000259" key="6">
    <source>
        <dbReference type="PROSITE" id="PS50089"/>
    </source>
</evidence>
<evidence type="ECO:0000313" key="9">
    <source>
        <dbReference type="Proteomes" id="UP000736335"/>
    </source>
</evidence>
<dbReference type="InterPro" id="IPR036855">
    <property type="entry name" value="Znf_CCCH_sf"/>
</dbReference>
<feature type="zinc finger region" description="C3H1-type" evidence="5">
    <location>
        <begin position="7"/>
        <end position="35"/>
    </location>
</feature>
<evidence type="ECO:0000256" key="2">
    <source>
        <dbReference type="ARBA" id="ARBA00022723"/>
    </source>
</evidence>
<keyword evidence="9" id="KW-1185">Reference proteome</keyword>
<keyword evidence="2 5" id="KW-0479">Metal-binding</keyword>
<evidence type="ECO:0000313" key="8">
    <source>
        <dbReference type="EMBL" id="KAF9785159.1"/>
    </source>
</evidence>
<evidence type="ECO:0008006" key="10">
    <source>
        <dbReference type="Google" id="ProtNLM"/>
    </source>
</evidence>
<gene>
    <name evidence="8" type="ORF">BJ322DRAFT_1006179</name>
</gene>
<dbReference type="GO" id="GO:0061630">
    <property type="term" value="F:ubiquitin protein ligase activity"/>
    <property type="evidence" value="ECO:0007669"/>
    <property type="project" value="InterPro"/>
</dbReference>
<dbReference type="Proteomes" id="UP000736335">
    <property type="component" value="Unassembled WGS sequence"/>
</dbReference>
<dbReference type="PANTHER" id="PTHR11224:SF10">
    <property type="entry name" value="IP09428P-RELATED"/>
    <property type="match status" value="1"/>
</dbReference>
<reference evidence="8" key="2">
    <citation type="submission" date="2020-11" db="EMBL/GenBank/DDBJ databases">
        <authorList>
            <consortium name="DOE Joint Genome Institute"/>
            <person name="Kuo A."/>
            <person name="Miyauchi S."/>
            <person name="Kiss E."/>
            <person name="Drula E."/>
            <person name="Kohler A."/>
            <person name="Sanchez-Garcia M."/>
            <person name="Andreopoulos B."/>
            <person name="Barry K.W."/>
            <person name="Bonito G."/>
            <person name="Buee M."/>
            <person name="Carver A."/>
            <person name="Chen C."/>
            <person name="Cichocki N."/>
            <person name="Clum A."/>
            <person name="Culley D."/>
            <person name="Crous P.W."/>
            <person name="Fauchery L."/>
            <person name="Girlanda M."/>
            <person name="Hayes R."/>
            <person name="Keri Z."/>
            <person name="Labutti K."/>
            <person name="Lipzen A."/>
            <person name="Lombard V."/>
            <person name="Magnuson J."/>
            <person name="Maillard F."/>
            <person name="Morin E."/>
            <person name="Murat C."/>
            <person name="Nolan M."/>
            <person name="Ohm R."/>
            <person name="Pangilinan J."/>
            <person name="Pereira M."/>
            <person name="Perotto S."/>
            <person name="Peter M."/>
            <person name="Riley R."/>
            <person name="Sitrit Y."/>
            <person name="Stielow B."/>
            <person name="Szollosi G."/>
            <person name="Zifcakova L."/>
            <person name="Stursova M."/>
            <person name="Spatafora J.W."/>
            <person name="Tedersoo L."/>
            <person name="Vaario L.-M."/>
            <person name="Yamada A."/>
            <person name="Yan M."/>
            <person name="Wang P."/>
            <person name="Xu J."/>
            <person name="Bruns T."/>
            <person name="Baldrian P."/>
            <person name="Vilgalys R."/>
            <person name="Henrissat B."/>
            <person name="Grigoriev I.V."/>
            <person name="Hibbett D."/>
            <person name="Nagy L.G."/>
            <person name="Martin F.M."/>
        </authorList>
    </citation>
    <scope>NUCLEOTIDE SEQUENCE</scope>
    <source>
        <strain evidence="8">UH-Tt-Lm1</strain>
    </source>
</reference>
<dbReference type="SMART" id="SM00356">
    <property type="entry name" value="ZnF_C3H1"/>
    <property type="match status" value="3"/>
</dbReference>
<keyword evidence="1" id="KW-0808">Transferase</keyword>
<dbReference type="OrthoDB" id="250836at2759"/>